<protein>
    <submittedName>
        <fullName evidence="9">MFS transporter</fullName>
    </submittedName>
</protein>
<comment type="caution">
    <text evidence="9">The sequence shown here is derived from an EMBL/GenBank/DDBJ whole genome shotgun (WGS) entry which is preliminary data.</text>
</comment>
<dbReference type="NCBIfam" id="TIGR00711">
    <property type="entry name" value="efflux_EmrB"/>
    <property type="match status" value="1"/>
</dbReference>
<feature type="transmembrane region" description="Helical" evidence="7">
    <location>
        <begin position="192"/>
        <end position="210"/>
    </location>
</feature>
<keyword evidence="6 7" id="KW-0472">Membrane</keyword>
<evidence type="ECO:0000256" key="5">
    <source>
        <dbReference type="ARBA" id="ARBA00022989"/>
    </source>
</evidence>
<dbReference type="InterPro" id="IPR020846">
    <property type="entry name" value="MFS_dom"/>
</dbReference>
<dbReference type="InterPro" id="IPR004638">
    <property type="entry name" value="EmrB-like"/>
</dbReference>
<dbReference type="PANTHER" id="PTHR42718:SF49">
    <property type="entry name" value="EXPORT PROTEIN"/>
    <property type="match status" value="1"/>
</dbReference>
<evidence type="ECO:0000313" key="10">
    <source>
        <dbReference type="Proteomes" id="UP001501676"/>
    </source>
</evidence>
<gene>
    <name evidence="9" type="ORF">GCM10020369_52050</name>
</gene>
<evidence type="ECO:0000256" key="2">
    <source>
        <dbReference type="ARBA" id="ARBA00022448"/>
    </source>
</evidence>
<feature type="transmembrane region" description="Helical" evidence="7">
    <location>
        <begin position="260"/>
        <end position="283"/>
    </location>
</feature>
<feature type="transmembrane region" description="Helical" evidence="7">
    <location>
        <begin position="105"/>
        <end position="124"/>
    </location>
</feature>
<evidence type="ECO:0000313" key="9">
    <source>
        <dbReference type="EMBL" id="GAA3392005.1"/>
    </source>
</evidence>
<dbReference type="Proteomes" id="UP001501676">
    <property type="component" value="Unassembled WGS sequence"/>
</dbReference>
<organism evidence="9 10">
    <name type="scientific">Cryptosporangium minutisporangium</name>
    <dbReference type="NCBI Taxonomy" id="113569"/>
    <lineage>
        <taxon>Bacteria</taxon>
        <taxon>Bacillati</taxon>
        <taxon>Actinomycetota</taxon>
        <taxon>Actinomycetes</taxon>
        <taxon>Cryptosporangiales</taxon>
        <taxon>Cryptosporangiaceae</taxon>
        <taxon>Cryptosporangium</taxon>
    </lineage>
</organism>
<name>A0ABP6T576_9ACTN</name>
<evidence type="ECO:0000256" key="7">
    <source>
        <dbReference type="SAM" id="Phobius"/>
    </source>
</evidence>
<proteinExistence type="predicted"/>
<keyword evidence="5 7" id="KW-1133">Transmembrane helix</keyword>
<evidence type="ECO:0000256" key="4">
    <source>
        <dbReference type="ARBA" id="ARBA00022692"/>
    </source>
</evidence>
<feature type="transmembrane region" description="Helical" evidence="7">
    <location>
        <begin position="158"/>
        <end position="180"/>
    </location>
</feature>
<feature type="transmembrane region" description="Helical" evidence="7">
    <location>
        <begin position="324"/>
        <end position="343"/>
    </location>
</feature>
<dbReference type="PRINTS" id="PR01036">
    <property type="entry name" value="TCRTETB"/>
</dbReference>
<dbReference type="PANTHER" id="PTHR42718">
    <property type="entry name" value="MAJOR FACILITATOR SUPERFAMILY MULTIDRUG TRANSPORTER MFSC"/>
    <property type="match status" value="1"/>
</dbReference>
<evidence type="ECO:0000259" key="8">
    <source>
        <dbReference type="PROSITE" id="PS50850"/>
    </source>
</evidence>
<evidence type="ECO:0000256" key="6">
    <source>
        <dbReference type="ARBA" id="ARBA00023136"/>
    </source>
</evidence>
<evidence type="ECO:0000256" key="3">
    <source>
        <dbReference type="ARBA" id="ARBA00022475"/>
    </source>
</evidence>
<feature type="transmembrane region" description="Helical" evidence="7">
    <location>
        <begin position="131"/>
        <end position="152"/>
    </location>
</feature>
<comment type="subcellular location">
    <subcellularLocation>
        <location evidence="1">Cell membrane</location>
        <topology evidence="1">Multi-pass membrane protein</topology>
    </subcellularLocation>
</comment>
<dbReference type="Gene3D" id="1.20.1250.20">
    <property type="entry name" value="MFS general substrate transporter like domains"/>
    <property type="match status" value="1"/>
</dbReference>
<dbReference type="InterPro" id="IPR011701">
    <property type="entry name" value="MFS"/>
</dbReference>
<feature type="transmembrane region" description="Helical" evidence="7">
    <location>
        <begin position="289"/>
        <end position="312"/>
    </location>
</feature>
<dbReference type="InterPro" id="IPR036259">
    <property type="entry name" value="MFS_trans_sf"/>
</dbReference>
<feature type="transmembrane region" description="Helical" evidence="7">
    <location>
        <begin position="42"/>
        <end position="60"/>
    </location>
</feature>
<reference evidence="10" key="1">
    <citation type="journal article" date="2019" name="Int. J. Syst. Evol. Microbiol.">
        <title>The Global Catalogue of Microorganisms (GCM) 10K type strain sequencing project: providing services to taxonomists for standard genome sequencing and annotation.</title>
        <authorList>
            <consortium name="The Broad Institute Genomics Platform"/>
            <consortium name="The Broad Institute Genome Sequencing Center for Infectious Disease"/>
            <person name="Wu L."/>
            <person name="Ma J."/>
        </authorList>
    </citation>
    <scope>NUCLEOTIDE SEQUENCE [LARGE SCALE GENOMIC DNA]</scope>
    <source>
        <strain evidence="10">JCM 9458</strain>
    </source>
</reference>
<accession>A0ABP6T576</accession>
<keyword evidence="10" id="KW-1185">Reference proteome</keyword>
<feature type="transmembrane region" description="Helical" evidence="7">
    <location>
        <begin position="72"/>
        <end position="99"/>
    </location>
</feature>
<dbReference type="Pfam" id="PF07690">
    <property type="entry name" value="MFS_1"/>
    <property type="match status" value="1"/>
</dbReference>
<dbReference type="RefSeq" id="WP_345730833.1">
    <property type="nucleotide sequence ID" value="NZ_BAAAYN010000035.1"/>
</dbReference>
<feature type="transmembrane region" description="Helical" evidence="7">
    <location>
        <begin position="222"/>
        <end position="239"/>
    </location>
</feature>
<dbReference type="EMBL" id="BAAAYN010000035">
    <property type="protein sequence ID" value="GAA3392005.1"/>
    <property type="molecule type" value="Genomic_DNA"/>
</dbReference>
<dbReference type="SUPFAM" id="SSF103473">
    <property type="entry name" value="MFS general substrate transporter"/>
    <property type="match status" value="1"/>
</dbReference>
<sequence length="504" mass="51063">MRKWLPLIAISLGTFMLLVDVTIVNVALPDIAADLRTGMGDLQWVIDVYALALAALLLGAGSAADRFGRKKVYLIGMVLFALASIGCALADSSAALIAARGLQGIGGAAMLATTIALINTAYVGKDRGVAFGIWGAINGAAAAAGPILGGLLTEHYGWPAIFVVNVPISVLTLVLSVRVIRESADPSARIDPVGVVTFTLAASAVTYGLIRAGEDGWTEPAPLIGFAVGAVALAAFVTVERVRAYPMLDLALFKRPLFTGLMIAAAATSLGAFSAMAFTSLWLQSVLGLGPIAAGAVFLPLSLASLVCSVVAGRVLHDRVAPGLVISAGLALIGLGSALQALVGSASSWAVLIPGLLVVGVGVGTVMPTLSAAALAAAPRERAGMAGGAVTTFRQLGLVLGIAVLGGVFAGRVETVVRSESSLPDAHQVAELLTGGQARVVTSSAPDAQRGAVDEVVHTAFASGLRWAFLVCAAIALIGAALTFFLTRPRRSVAAPDQVPAQIG</sequence>
<keyword evidence="4 7" id="KW-0812">Transmembrane</keyword>
<feature type="transmembrane region" description="Helical" evidence="7">
    <location>
        <begin position="467"/>
        <end position="486"/>
    </location>
</feature>
<feature type="transmembrane region" description="Helical" evidence="7">
    <location>
        <begin position="396"/>
        <end position="413"/>
    </location>
</feature>
<feature type="domain" description="Major facilitator superfamily (MFS) profile" evidence="8">
    <location>
        <begin position="6"/>
        <end position="491"/>
    </location>
</feature>
<dbReference type="Gene3D" id="1.20.1720.10">
    <property type="entry name" value="Multidrug resistance protein D"/>
    <property type="match status" value="1"/>
</dbReference>
<dbReference type="CDD" id="cd17321">
    <property type="entry name" value="MFS_MMR_MDR_like"/>
    <property type="match status" value="1"/>
</dbReference>
<keyword evidence="3" id="KW-1003">Cell membrane</keyword>
<dbReference type="PROSITE" id="PS50850">
    <property type="entry name" value="MFS"/>
    <property type="match status" value="1"/>
</dbReference>
<keyword evidence="2" id="KW-0813">Transport</keyword>
<evidence type="ECO:0000256" key="1">
    <source>
        <dbReference type="ARBA" id="ARBA00004651"/>
    </source>
</evidence>
<feature type="transmembrane region" description="Helical" evidence="7">
    <location>
        <begin position="349"/>
        <end position="375"/>
    </location>
</feature>